<evidence type="ECO:0000313" key="2">
    <source>
        <dbReference type="Proteomes" id="UP000053477"/>
    </source>
</evidence>
<evidence type="ECO:0000313" key="1">
    <source>
        <dbReference type="EMBL" id="KLO18025.1"/>
    </source>
</evidence>
<dbReference type="AlphaFoldDB" id="A0A0H2S115"/>
<sequence length="112" mass="13059">MNSFLLPAHVHCIHIHLPFLSFPLLSSAHSFLSSSSACLVYMFDSAAIFFSRFSFRAFFSPFFSFLYYNPFTPYSRLVKNPTLLLSLFPSSSITLSRRHTSYLQSFLRRRDR</sequence>
<organism evidence="1 2">
    <name type="scientific">Schizopora paradoxa</name>
    <dbReference type="NCBI Taxonomy" id="27342"/>
    <lineage>
        <taxon>Eukaryota</taxon>
        <taxon>Fungi</taxon>
        <taxon>Dikarya</taxon>
        <taxon>Basidiomycota</taxon>
        <taxon>Agaricomycotina</taxon>
        <taxon>Agaricomycetes</taxon>
        <taxon>Hymenochaetales</taxon>
        <taxon>Schizoporaceae</taxon>
        <taxon>Schizopora</taxon>
    </lineage>
</organism>
<gene>
    <name evidence="1" type="ORF">SCHPADRAFT_133941</name>
</gene>
<dbReference type="Proteomes" id="UP000053477">
    <property type="component" value="Unassembled WGS sequence"/>
</dbReference>
<dbReference type="EMBL" id="KQ085898">
    <property type="protein sequence ID" value="KLO18025.1"/>
    <property type="molecule type" value="Genomic_DNA"/>
</dbReference>
<reference evidence="1 2" key="1">
    <citation type="submission" date="2015-04" db="EMBL/GenBank/DDBJ databases">
        <title>Complete genome sequence of Schizopora paradoxa KUC8140, a cosmopolitan wood degrader in East Asia.</title>
        <authorList>
            <consortium name="DOE Joint Genome Institute"/>
            <person name="Min B."/>
            <person name="Park H."/>
            <person name="Jang Y."/>
            <person name="Kim J.-J."/>
            <person name="Kim K.H."/>
            <person name="Pangilinan J."/>
            <person name="Lipzen A."/>
            <person name="Riley R."/>
            <person name="Grigoriev I.V."/>
            <person name="Spatafora J.W."/>
            <person name="Choi I.-G."/>
        </authorList>
    </citation>
    <scope>NUCLEOTIDE SEQUENCE [LARGE SCALE GENOMIC DNA]</scope>
    <source>
        <strain evidence="1 2">KUC8140</strain>
    </source>
</reference>
<proteinExistence type="predicted"/>
<accession>A0A0H2S115</accession>
<dbReference type="InParanoid" id="A0A0H2S115"/>
<keyword evidence="2" id="KW-1185">Reference proteome</keyword>
<protein>
    <submittedName>
        <fullName evidence="1">Uncharacterized protein</fullName>
    </submittedName>
</protein>
<name>A0A0H2S115_9AGAM</name>